<keyword evidence="2 7" id="KW-0963">Cytoplasm</keyword>
<keyword evidence="3 7" id="KW-0889">Transcription antitermination</keyword>
<dbReference type="Gene3D" id="3.30.300.20">
    <property type="match status" value="2"/>
</dbReference>
<keyword evidence="4 7" id="KW-0694">RNA-binding</keyword>
<comment type="subcellular location">
    <subcellularLocation>
        <location evidence="7">Cytoplasm</location>
    </subcellularLocation>
</comment>
<sequence>MNTELKTALEILEKEKDISKDVMLDAIENSLITACQSHFGKEKENFRVEINRDTCDFHVYAEKTVVEQVEDPDTQISLAEAKLLDKKYELGDIVREEIKSKEFGRITTQNARNVILQKIREEERKVLFNQYYAKEKDVVTGVVQRYIGRNVSVNLGKVDAILNENEMVKGEVYTPTERIKVYILEVKDTTKGPKILVSRTHPELVKRLFESEVTEVRDGIVEIKSIAREAGSRTKIAVWSNDPDVDPVGACVGMNGARVNSIVNELRGEKIDIINWNENPALLIENALSPAKVVVVLADVEEKTAKVVVPDYQLSLAIGKEGQNARLAARLTGFKIDIKSESQANAIEGFYEGFYDEDEDEEEAYDENEYAEGTVEDENAEE</sequence>
<evidence type="ECO:0000259" key="9">
    <source>
        <dbReference type="SMART" id="SM00316"/>
    </source>
</evidence>
<dbReference type="Proteomes" id="UP001470288">
    <property type="component" value="Unassembled WGS sequence"/>
</dbReference>
<dbReference type="SUPFAM" id="SSF54814">
    <property type="entry name" value="Prokaryotic type KH domain (KH-domain type II)"/>
    <property type="match status" value="2"/>
</dbReference>
<dbReference type="CDD" id="cd02134">
    <property type="entry name" value="KH-II_NusA_rpt1"/>
    <property type="match status" value="1"/>
</dbReference>
<accession>A0ABV1HZ63</accession>
<dbReference type="SUPFAM" id="SSF69705">
    <property type="entry name" value="Transcription factor NusA, N-terminal domain"/>
    <property type="match status" value="1"/>
</dbReference>
<dbReference type="InterPro" id="IPR030842">
    <property type="entry name" value="TF_NusA_bacterial"/>
</dbReference>
<comment type="caution">
    <text evidence="10">The sequence shown here is derived from an EMBL/GenBank/DDBJ whole genome shotgun (WGS) entry which is preliminary data.</text>
</comment>
<dbReference type="InterPro" id="IPR013735">
    <property type="entry name" value="TF_NusA_N"/>
</dbReference>
<dbReference type="NCBIfam" id="TIGR01953">
    <property type="entry name" value="NusA"/>
    <property type="match status" value="1"/>
</dbReference>
<dbReference type="InterPro" id="IPR009019">
    <property type="entry name" value="KH_sf_prok-type"/>
</dbReference>
<evidence type="ECO:0000256" key="7">
    <source>
        <dbReference type="HAMAP-Rule" id="MF_00945"/>
    </source>
</evidence>
<dbReference type="InterPro" id="IPR058582">
    <property type="entry name" value="KH_NusA_2nd"/>
</dbReference>
<dbReference type="HAMAP" id="MF_00945_B">
    <property type="entry name" value="NusA_B"/>
    <property type="match status" value="1"/>
</dbReference>
<dbReference type="InterPro" id="IPR010213">
    <property type="entry name" value="TF_NusA"/>
</dbReference>
<evidence type="ECO:0000256" key="1">
    <source>
        <dbReference type="ARBA" id="ARBA00022472"/>
    </source>
</evidence>
<keyword evidence="1 7" id="KW-0806">Transcription termination</keyword>
<gene>
    <name evidence="7 10" type="primary">nusA</name>
    <name evidence="10" type="ORF">WMO62_03990</name>
</gene>
<dbReference type="PANTHER" id="PTHR22648:SF0">
    <property type="entry name" value="TRANSCRIPTION TERMINATION_ANTITERMINATION PROTEIN NUSA"/>
    <property type="match status" value="1"/>
</dbReference>
<keyword evidence="11" id="KW-1185">Reference proteome</keyword>
<evidence type="ECO:0000256" key="8">
    <source>
        <dbReference type="SAM" id="MobiDB-lite"/>
    </source>
</evidence>
<dbReference type="Pfam" id="PF26594">
    <property type="entry name" value="KH_NusA_2nd"/>
    <property type="match status" value="1"/>
</dbReference>
<dbReference type="Gene3D" id="2.40.50.140">
    <property type="entry name" value="Nucleic acid-binding proteins"/>
    <property type="match status" value="1"/>
</dbReference>
<evidence type="ECO:0000313" key="10">
    <source>
        <dbReference type="EMBL" id="MEQ2578006.1"/>
    </source>
</evidence>
<dbReference type="Gene3D" id="3.30.1480.10">
    <property type="entry name" value="NusA, N-terminal domain"/>
    <property type="match status" value="1"/>
</dbReference>
<dbReference type="RefSeq" id="WP_147601834.1">
    <property type="nucleotide sequence ID" value="NZ_JBBMFC010000005.1"/>
</dbReference>
<dbReference type="InterPro" id="IPR025249">
    <property type="entry name" value="TF_NusA_KH_1st"/>
</dbReference>
<dbReference type="InterPro" id="IPR012340">
    <property type="entry name" value="NA-bd_OB-fold"/>
</dbReference>
<evidence type="ECO:0000256" key="2">
    <source>
        <dbReference type="ARBA" id="ARBA00022490"/>
    </source>
</evidence>
<comment type="similarity">
    <text evidence="7">Belongs to the NusA family.</text>
</comment>
<comment type="function">
    <text evidence="7">Participates in both transcription termination and antitermination.</text>
</comment>
<dbReference type="PANTHER" id="PTHR22648">
    <property type="entry name" value="TRANSCRIPTION TERMINATION FACTOR NUSA"/>
    <property type="match status" value="1"/>
</dbReference>
<evidence type="ECO:0000313" key="11">
    <source>
        <dbReference type="Proteomes" id="UP001470288"/>
    </source>
</evidence>
<keyword evidence="6 7" id="KW-0804">Transcription</keyword>
<dbReference type="Pfam" id="PF08529">
    <property type="entry name" value="NusA_N"/>
    <property type="match status" value="1"/>
</dbReference>
<dbReference type="EMBL" id="JBBMFC010000005">
    <property type="protein sequence ID" value="MEQ2578006.1"/>
    <property type="molecule type" value="Genomic_DNA"/>
</dbReference>
<dbReference type="SUPFAM" id="SSF50249">
    <property type="entry name" value="Nucleic acid-binding proteins"/>
    <property type="match status" value="1"/>
</dbReference>
<dbReference type="PROSITE" id="PS50084">
    <property type="entry name" value="KH_TYPE_1"/>
    <property type="match status" value="1"/>
</dbReference>
<dbReference type="InterPro" id="IPR003029">
    <property type="entry name" value="S1_domain"/>
</dbReference>
<dbReference type="CDD" id="cd04455">
    <property type="entry name" value="S1_NusA"/>
    <property type="match status" value="1"/>
</dbReference>
<reference evidence="10 11" key="1">
    <citation type="submission" date="2024-03" db="EMBL/GenBank/DDBJ databases">
        <title>Human intestinal bacterial collection.</title>
        <authorList>
            <person name="Pauvert C."/>
            <person name="Hitch T.C.A."/>
            <person name="Clavel T."/>
        </authorList>
    </citation>
    <scope>NUCLEOTIDE SEQUENCE [LARGE SCALE GENOMIC DNA]</scope>
    <source>
        <strain evidence="10 11">CLA-AA-H78B</strain>
    </source>
</reference>
<keyword evidence="5 7" id="KW-0805">Transcription regulation</keyword>
<dbReference type="InterPro" id="IPR036555">
    <property type="entry name" value="NusA_N_sf"/>
</dbReference>
<comment type="subunit">
    <text evidence="7">Monomer. Binds directly to the core enzyme of the DNA-dependent RNA polymerase and to nascent RNA.</text>
</comment>
<feature type="region of interest" description="Disordered" evidence="8">
    <location>
        <begin position="357"/>
        <end position="382"/>
    </location>
</feature>
<evidence type="ECO:0000256" key="4">
    <source>
        <dbReference type="ARBA" id="ARBA00022884"/>
    </source>
</evidence>
<proteinExistence type="inferred from homology"/>
<dbReference type="Pfam" id="PF13184">
    <property type="entry name" value="KH_NusA_1st"/>
    <property type="match status" value="1"/>
</dbReference>
<feature type="domain" description="S1 motif" evidence="9">
    <location>
        <begin position="134"/>
        <end position="200"/>
    </location>
</feature>
<dbReference type="CDD" id="cd22529">
    <property type="entry name" value="KH-II_NusA_rpt2"/>
    <property type="match status" value="1"/>
</dbReference>
<evidence type="ECO:0000256" key="5">
    <source>
        <dbReference type="ARBA" id="ARBA00023015"/>
    </source>
</evidence>
<dbReference type="InterPro" id="IPR015946">
    <property type="entry name" value="KH_dom-like_a/b"/>
</dbReference>
<dbReference type="SMART" id="SM00316">
    <property type="entry name" value="S1"/>
    <property type="match status" value="1"/>
</dbReference>
<evidence type="ECO:0000256" key="6">
    <source>
        <dbReference type="ARBA" id="ARBA00023163"/>
    </source>
</evidence>
<evidence type="ECO:0000256" key="3">
    <source>
        <dbReference type="ARBA" id="ARBA00022814"/>
    </source>
</evidence>
<name>A0ABV1HZ63_9FIRM</name>
<organism evidence="10 11">
    <name type="scientific">Hominiventricola aquisgranensis</name>
    <dbReference type="NCBI Taxonomy" id="3133164"/>
    <lineage>
        <taxon>Bacteria</taxon>
        <taxon>Bacillati</taxon>
        <taxon>Bacillota</taxon>
        <taxon>Clostridia</taxon>
        <taxon>Lachnospirales</taxon>
        <taxon>Lachnospiraceae</taxon>
        <taxon>Hominiventricola</taxon>
    </lineage>
</organism>
<protein>
    <recommendedName>
        <fullName evidence="7">Transcription termination/antitermination protein NusA</fullName>
    </recommendedName>
</protein>